<name>A0A2A6B3T2_PRIPA</name>
<sequence>MSLAHVGIYNPGSTCWLACCVHALAGVGPFRRLLYKLEVDKNRPNETEAEVNTHHFIEQFQLTFHYLEEREDERKRDEMSTRSAFRYIKVDKLRKAGELHYAKPDRFHVTRHEDCCEHVFHILQTISEYYSKYFQKTKADAEQNPNRCFAMATTENGVLQYYHNIILPVTTTSFYAALREAWFPKNRQADDKGNVSRKEETKHWVKSLPDVLTFTINRSDLDYTKRFSTFKIELEIALDRHLESRAEEASAIFIQQNPEEIFEMNKNDWSKELYTLSAVIMHKGEGTAHGHYTIFVLDLENSVGELNTDYKYKLYDDHLAPRVYTANQAQWIWSEGNSGGDNCPSMLIYTKNEVLTLEMFSFLEKKVEGRSESMKKAINNMENGNVDQAEKDKENVNEADQDIEKEGQAEKNDVEMEVAAVEPMRKRSW</sequence>
<dbReference type="PANTHER" id="PTHR43982:SF1">
    <property type="entry name" value="UBIQUITIN CARBOXYL-TERMINAL HYDROLASE 14"/>
    <property type="match status" value="1"/>
</dbReference>
<evidence type="ECO:0000313" key="9">
    <source>
        <dbReference type="EnsemblMetazoa" id="PPA39510.1"/>
    </source>
</evidence>
<evidence type="ECO:0000313" key="10">
    <source>
        <dbReference type="Proteomes" id="UP000005239"/>
    </source>
</evidence>
<dbReference type="InterPro" id="IPR038765">
    <property type="entry name" value="Papain-like_cys_pep_sf"/>
</dbReference>
<dbReference type="InterPro" id="IPR028889">
    <property type="entry name" value="USP"/>
</dbReference>
<evidence type="ECO:0000256" key="1">
    <source>
        <dbReference type="ARBA" id="ARBA00000707"/>
    </source>
</evidence>
<dbReference type="PROSITE" id="PS00973">
    <property type="entry name" value="USP_2"/>
    <property type="match status" value="1"/>
</dbReference>
<feature type="region of interest" description="Disordered" evidence="7">
    <location>
        <begin position="380"/>
        <end position="429"/>
    </location>
</feature>
<keyword evidence="10" id="KW-1185">Reference proteome</keyword>
<evidence type="ECO:0000256" key="5">
    <source>
        <dbReference type="ARBA" id="ARBA00022801"/>
    </source>
</evidence>
<evidence type="ECO:0000256" key="7">
    <source>
        <dbReference type="SAM" id="MobiDB-lite"/>
    </source>
</evidence>
<protein>
    <recommendedName>
        <fullName evidence="2">ubiquitinyl hydrolase 1</fullName>
        <ecNumber evidence="2">3.4.19.12</ecNumber>
    </recommendedName>
</protein>
<organism evidence="9 10">
    <name type="scientific">Pristionchus pacificus</name>
    <name type="common">Parasitic nematode worm</name>
    <dbReference type="NCBI Taxonomy" id="54126"/>
    <lineage>
        <taxon>Eukaryota</taxon>
        <taxon>Metazoa</taxon>
        <taxon>Ecdysozoa</taxon>
        <taxon>Nematoda</taxon>
        <taxon>Chromadorea</taxon>
        <taxon>Rhabditida</taxon>
        <taxon>Rhabditina</taxon>
        <taxon>Diplogasteromorpha</taxon>
        <taxon>Diplogasteroidea</taxon>
        <taxon>Neodiplogasteridae</taxon>
        <taxon>Pristionchus</taxon>
    </lineage>
</organism>
<dbReference type="GO" id="GO:0004843">
    <property type="term" value="F:cysteine-type deubiquitinase activity"/>
    <property type="evidence" value="ECO:0007669"/>
    <property type="project" value="UniProtKB-EC"/>
</dbReference>
<dbReference type="GO" id="GO:0043161">
    <property type="term" value="P:proteasome-mediated ubiquitin-dependent protein catabolic process"/>
    <property type="evidence" value="ECO:0007669"/>
    <property type="project" value="InterPro"/>
</dbReference>
<dbReference type="SUPFAM" id="SSF54001">
    <property type="entry name" value="Cysteine proteinases"/>
    <property type="match status" value="1"/>
</dbReference>
<comment type="catalytic activity">
    <reaction evidence="1">
        <text>Thiol-dependent hydrolysis of ester, thioester, amide, peptide and isopeptide bonds formed by the C-terminal Gly of ubiquitin (a 76-residue protein attached to proteins as an intracellular targeting signal).</text>
        <dbReference type="EC" id="3.4.19.12"/>
    </reaction>
</comment>
<evidence type="ECO:0000256" key="2">
    <source>
        <dbReference type="ARBA" id="ARBA00012759"/>
    </source>
</evidence>
<gene>
    <name evidence="9" type="primary">WBGene00277879</name>
</gene>
<dbReference type="CDD" id="cd02257">
    <property type="entry name" value="Peptidase_C19"/>
    <property type="match status" value="1"/>
</dbReference>
<accession>A0A2A6B3T2</accession>
<keyword evidence="6" id="KW-0788">Thiol protease</keyword>
<keyword evidence="3" id="KW-0645">Protease</keyword>
<dbReference type="Proteomes" id="UP000005239">
    <property type="component" value="Unassembled WGS sequence"/>
</dbReference>
<evidence type="ECO:0000259" key="8">
    <source>
        <dbReference type="PROSITE" id="PS50235"/>
    </source>
</evidence>
<dbReference type="InterPro" id="IPR044635">
    <property type="entry name" value="UBP14-like"/>
</dbReference>
<dbReference type="EC" id="3.4.19.12" evidence="2"/>
<accession>A0A8R1UXN3</accession>
<feature type="compositionally biased region" description="Basic and acidic residues" evidence="7">
    <location>
        <begin position="388"/>
        <end position="414"/>
    </location>
</feature>
<dbReference type="GO" id="GO:0016579">
    <property type="term" value="P:protein deubiquitination"/>
    <property type="evidence" value="ECO:0007669"/>
    <property type="project" value="InterPro"/>
</dbReference>
<dbReference type="InterPro" id="IPR001394">
    <property type="entry name" value="Peptidase_C19_UCH"/>
</dbReference>
<evidence type="ECO:0000256" key="4">
    <source>
        <dbReference type="ARBA" id="ARBA00022786"/>
    </source>
</evidence>
<dbReference type="Gene3D" id="3.90.70.10">
    <property type="entry name" value="Cysteine proteinases"/>
    <property type="match status" value="1"/>
</dbReference>
<dbReference type="EnsemblMetazoa" id="PPA39510.1">
    <property type="protein sequence ID" value="PPA39510.1"/>
    <property type="gene ID" value="WBGene00277879"/>
</dbReference>
<dbReference type="PROSITE" id="PS50235">
    <property type="entry name" value="USP_3"/>
    <property type="match status" value="1"/>
</dbReference>
<proteinExistence type="predicted"/>
<keyword evidence="4" id="KW-0833">Ubl conjugation pathway</keyword>
<feature type="domain" description="USP" evidence="8">
    <location>
        <begin position="6"/>
        <end position="352"/>
    </location>
</feature>
<evidence type="ECO:0000256" key="3">
    <source>
        <dbReference type="ARBA" id="ARBA00022670"/>
    </source>
</evidence>
<reference evidence="10" key="1">
    <citation type="journal article" date="2008" name="Nat. Genet.">
        <title>The Pristionchus pacificus genome provides a unique perspective on nematode lifestyle and parasitism.</title>
        <authorList>
            <person name="Dieterich C."/>
            <person name="Clifton S.W."/>
            <person name="Schuster L.N."/>
            <person name="Chinwalla A."/>
            <person name="Delehaunty K."/>
            <person name="Dinkelacker I."/>
            <person name="Fulton L."/>
            <person name="Fulton R."/>
            <person name="Godfrey J."/>
            <person name="Minx P."/>
            <person name="Mitreva M."/>
            <person name="Roeseler W."/>
            <person name="Tian H."/>
            <person name="Witte H."/>
            <person name="Yang S.P."/>
            <person name="Wilson R.K."/>
            <person name="Sommer R.J."/>
        </authorList>
    </citation>
    <scope>NUCLEOTIDE SEQUENCE [LARGE SCALE GENOMIC DNA]</scope>
    <source>
        <strain evidence="10">PS312</strain>
    </source>
</reference>
<dbReference type="Pfam" id="PF00443">
    <property type="entry name" value="UCH"/>
    <property type="match status" value="1"/>
</dbReference>
<dbReference type="PANTHER" id="PTHR43982">
    <property type="entry name" value="UBIQUITIN CARBOXYL-TERMINAL HYDROLASE"/>
    <property type="match status" value="1"/>
</dbReference>
<dbReference type="AlphaFoldDB" id="A0A2A6B3T2"/>
<reference evidence="9" key="2">
    <citation type="submission" date="2022-06" db="UniProtKB">
        <authorList>
            <consortium name="EnsemblMetazoa"/>
        </authorList>
    </citation>
    <scope>IDENTIFICATION</scope>
    <source>
        <strain evidence="9">PS312</strain>
    </source>
</reference>
<keyword evidence="5" id="KW-0378">Hydrolase</keyword>
<evidence type="ECO:0000256" key="6">
    <source>
        <dbReference type="ARBA" id="ARBA00022807"/>
    </source>
</evidence>
<dbReference type="InterPro" id="IPR018200">
    <property type="entry name" value="USP_CS"/>
</dbReference>